<protein>
    <submittedName>
        <fullName evidence="2">Uncharacterized protein LOC114337299</fullName>
    </submittedName>
</protein>
<dbReference type="GO" id="GO:0000981">
    <property type="term" value="F:DNA-binding transcription factor activity, RNA polymerase II-specific"/>
    <property type="evidence" value="ECO:0007669"/>
    <property type="project" value="TreeGrafter"/>
</dbReference>
<dbReference type="GO" id="GO:0005667">
    <property type="term" value="C:transcription regulator complex"/>
    <property type="evidence" value="ECO:0007669"/>
    <property type="project" value="TreeGrafter"/>
</dbReference>
<dbReference type="PANTHER" id="PTHR12577">
    <property type="entry name" value="DACHSHUND"/>
    <property type="match status" value="1"/>
</dbReference>
<feature type="compositionally biased region" description="Basic and acidic residues" evidence="1">
    <location>
        <begin position="120"/>
        <end position="141"/>
    </location>
</feature>
<feature type="region of interest" description="Disordered" evidence="1">
    <location>
        <begin position="196"/>
        <end position="218"/>
    </location>
</feature>
<dbReference type="GO" id="GO:0000978">
    <property type="term" value="F:RNA polymerase II cis-regulatory region sequence-specific DNA binding"/>
    <property type="evidence" value="ECO:0007669"/>
    <property type="project" value="TreeGrafter"/>
</dbReference>
<dbReference type="GO" id="GO:0005634">
    <property type="term" value="C:nucleus"/>
    <property type="evidence" value="ECO:0007669"/>
    <property type="project" value="TreeGrafter"/>
</dbReference>
<name>A0A6P7GEV1_DIAVI</name>
<feature type="region of interest" description="Disordered" evidence="1">
    <location>
        <begin position="38"/>
        <end position="174"/>
    </location>
</feature>
<accession>A0A6P7GEV1</accession>
<dbReference type="InterPro" id="IPR052417">
    <property type="entry name" value="Dachshund_domain"/>
</dbReference>
<feature type="compositionally biased region" description="Basic and acidic residues" evidence="1">
    <location>
        <begin position="197"/>
        <end position="212"/>
    </location>
</feature>
<gene>
    <name evidence="2" type="primary">LOC114337299</name>
</gene>
<reference evidence="2" key="1">
    <citation type="submission" date="2025-08" db="UniProtKB">
        <authorList>
            <consortium name="RefSeq"/>
        </authorList>
    </citation>
    <scope>IDENTIFICATION</scope>
    <source>
        <tissue evidence="2">Whole insect</tissue>
    </source>
</reference>
<sequence length="233" mass="27012">MADDECRKELEERSKLRLRMLKLESKNAEILVQKRLRREKKTRRRLQEKLDLENKRRGQLEEALRTAGAPEQINLINEKLSQMEQKPSSSNQLPPTSTPSSTTSNHAPNNSPHLPPPVPDRPERLPEQRPVERIKQEREDPPGANYGQQPPREMREPPPQPPIPQDSKHWGYTGIELMNTGAAFWQNYSDSLAQELEMERKSRQQQVEREVKSPLQDRSGYYKNSVMFTSSAT</sequence>
<evidence type="ECO:0000256" key="1">
    <source>
        <dbReference type="SAM" id="MobiDB-lite"/>
    </source>
</evidence>
<feature type="compositionally biased region" description="Basic and acidic residues" evidence="1">
    <location>
        <begin position="45"/>
        <end position="64"/>
    </location>
</feature>
<dbReference type="RefSeq" id="XP_028143508.1">
    <property type="nucleotide sequence ID" value="XM_028287707.1"/>
</dbReference>
<dbReference type="PANTHER" id="PTHR12577:SF6">
    <property type="entry name" value="DACHSHUND, ISOFORM B"/>
    <property type="match status" value="1"/>
</dbReference>
<feature type="compositionally biased region" description="Low complexity" evidence="1">
    <location>
        <begin position="87"/>
        <end position="112"/>
    </location>
</feature>
<organism evidence="2">
    <name type="scientific">Diabrotica virgifera virgifera</name>
    <name type="common">western corn rootworm</name>
    <dbReference type="NCBI Taxonomy" id="50390"/>
    <lineage>
        <taxon>Eukaryota</taxon>
        <taxon>Metazoa</taxon>
        <taxon>Ecdysozoa</taxon>
        <taxon>Arthropoda</taxon>
        <taxon>Hexapoda</taxon>
        <taxon>Insecta</taxon>
        <taxon>Pterygota</taxon>
        <taxon>Neoptera</taxon>
        <taxon>Endopterygota</taxon>
        <taxon>Coleoptera</taxon>
        <taxon>Polyphaga</taxon>
        <taxon>Cucujiformia</taxon>
        <taxon>Chrysomeloidea</taxon>
        <taxon>Chrysomelidae</taxon>
        <taxon>Galerucinae</taxon>
        <taxon>Diabroticina</taxon>
        <taxon>Diabroticites</taxon>
        <taxon>Diabrotica</taxon>
    </lineage>
</organism>
<proteinExistence type="predicted"/>
<evidence type="ECO:0000313" key="2">
    <source>
        <dbReference type="RefSeq" id="XP_028143508.1"/>
    </source>
</evidence>
<dbReference type="AlphaFoldDB" id="A0A6P7GEV1"/>
<dbReference type="InParanoid" id="A0A6P7GEV1"/>